<dbReference type="PANTHER" id="PTHR46154:SF4">
    <property type="entry name" value="UREA ACTIVE TRANSPORTER"/>
    <property type="match status" value="1"/>
</dbReference>
<evidence type="ECO:0000256" key="1">
    <source>
        <dbReference type="ARBA" id="ARBA00004141"/>
    </source>
</evidence>
<dbReference type="InterPro" id="IPR001734">
    <property type="entry name" value="Na/solute_symporter"/>
</dbReference>
<comment type="subcellular location">
    <subcellularLocation>
        <location evidence="1">Membrane</location>
        <topology evidence="1">Multi-pass membrane protein</topology>
    </subcellularLocation>
</comment>
<comment type="similarity">
    <text evidence="2 7">Belongs to the sodium:solute symporter (SSF) (TC 2.A.21) family.</text>
</comment>
<feature type="transmembrane region" description="Helical" evidence="8">
    <location>
        <begin position="75"/>
        <end position="94"/>
    </location>
</feature>
<keyword evidence="3" id="KW-0813">Transport</keyword>
<gene>
    <name evidence="9" type="ORF">LSH36_455g04012</name>
</gene>
<feature type="transmembrane region" description="Helical" evidence="8">
    <location>
        <begin position="35"/>
        <end position="55"/>
    </location>
</feature>
<keyword evidence="4 8" id="KW-0812">Transmembrane</keyword>
<reference evidence="9" key="1">
    <citation type="journal article" date="2023" name="Mol. Biol. Evol.">
        <title>Third-Generation Sequencing Reveals the Adaptive Role of the Epigenome in Three Deep-Sea Polychaetes.</title>
        <authorList>
            <person name="Perez M."/>
            <person name="Aroh O."/>
            <person name="Sun Y."/>
            <person name="Lan Y."/>
            <person name="Juniper S.K."/>
            <person name="Young C.R."/>
            <person name="Angers B."/>
            <person name="Qian P.Y."/>
        </authorList>
    </citation>
    <scope>NUCLEOTIDE SEQUENCE</scope>
    <source>
        <strain evidence="9">P08H-3</strain>
    </source>
</reference>
<dbReference type="InterPro" id="IPR031155">
    <property type="entry name" value="DUR"/>
</dbReference>
<feature type="transmembrane region" description="Helical" evidence="8">
    <location>
        <begin position="12"/>
        <end position="29"/>
    </location>
</feature>
<sequence>MSISRMYRNTRECQALINASGVAISVGITPSLELWHIYLTFIILGVCTTLVAKGFNTIRTYIYNDQQNLDTDFDAGGKVSVGLTATTIVSQWTWAATLLQSSSVAAKFGISGPLWYASGATIQILLFAMISVQLKIRAPGAKTFLRVIQARFGKGTHITFTVFALLTNVIVTAMLTLGGAAVMVNLVKGLSVELATGLIVLVTGTYTYIGGLGATFYVSYINTGFIYIIMLTFLLRVYHSPSSVLLGNVLKYKCGMYN</sequence>
<feature type="transmembrane region" description="Helical" evidence="8">
    <location>
        <begin position="157"/>
        <end position="184"/>
    </location>
</feature>
<keyword evidence="6 8" id="KW-0472">Membrane</keyword>
<evidence type="ECO:0000256" key="5">
    <source>
        <dbReference type="ARBA" id="ARBA00022989"/>
    </source>
</evidence>
<evidence type="ECO:0000313" key="9">
    <source>
        <dbReference type="EMBL" id="KAK2149321.1"/>
    </source>
</evidence>
<comment type="caution">
    <text evidence="9">The sequence shown here is derived from an EMBL/GenBank/DDBJ whole genome shotgun (WGS) entry which is preliminary data.</text>
</comment>
<accession>A0AAD9MZD1</accession>
<evidence type="ECO:0000256" key="4">
    <source>
        <dbReference type="ARBA" id="ARBA00022692"/>
    </source>
</evidence>
<proteinExistence type="inferred from homology"/>
<feature type="transmembrane region" description="Helical" evidence="8">
    <location>
        <begin position="190"/>
        <end position="209"/>
    </location>
</feature>
<dbReference type="GO" id="GO:0005886">
    <property type="term" value="C:plasma membrane"/>
    <property type="evidence" value="ECO:0007669"/>
    <property type="project" value="TreeGrafter"/>
</dbReference>
<dbReference type="InterPro" id="IPR038377">
    <property type="entry name" value="Na/Glc_symporter_sf"/>
</dbReference>
<organism evidence="9 10">
    <name type="scientific">Paralvinella palmiformis</name>
    <dbReference type="NCBI Taxonomy" id="53620"/>
    <lineage>
        <taxon>Eukaryota</taxon>
        <taxon>Metazoa</taxon>
        <taxon>Spiralia</taxon>
        <taxon>Lophotrochozoa</taxon>
        <taxon>Annelida</taxon>
        <taxon>Polychaeta</taxon>
        <taxon>Sedentaria</taxon>
        <taxon>Canalipalpata</taxon>
        <taxon>Terebellida</taxon>
        <taxon>Terebelliformia</taxon>
        <taxon>Alvinellidae</taxon>
        <taxon>Paralvinella</taxon>
    </lineage>
</organism>
<name>A0AAD9MZD1_9ANNE</name>
<evidence type="ECO:0000256" key="7">
    <source>
        <dbReference type="RuleBase" id="RU362091"/>
    </source>
</evidence>
<feature type="transmembrane region" description="Helical" evidence="8">
    <location>
        <begin position="216"/>
        <end position="238"/>
    </location>
</feature>
<feature type="transmembrane region" description="Helical" evidence="8">
    <location>
        <begin position="114"/>
        <end position="136"/>
    </location>
</feature>
<evidence type="ECO:0000313" key="10">
    <source>
        <dbReference type="Proteomes" id="UP001208570"/>
    </source>
</evidence>
<dbReference type="Proteomes" id="UP001208570">
    <property type="component" value="Unassembled WGS sequence"/>
</dbReference>
<dbReference type="EMBL" id="JAODUP010000456">
    <property type="protein sequence ID" value="KAK2149321.1"/>
    <property type="molecule type" value="Genomic_DNA"/>
</dbReference>
<dbReference type="Pfam" id="PF00474">
    <property type="entry name" value="SSF"/>
    <property type="match status" value="1"/>
</dbReference>
<keyword evidence="10" id="KW-1185">Reference proteome</keyword>
<dbReference type="GO" id="GO:0015204">
    <property type="term" value="F:urea transmembrane transporter activity"/>
    <property type="evidence" value="ECO:0007669"/>
    <property type="project" value="InterPro"/>
</dbReference>
<keyword evidence="5 8" id="KW-1133">Transmembrane helix</keyword>
<dbReference type="PROSITE" id="PS50283">
    <property type="entry name" value="NA_SOLUT_SYMP_3"/>
    <property type="match status" value="1"/>
</dbReference>
<protein>
    <submittedName>
        <fullName evidence="9">Uncharacterized protein</fullName>
    </submittedName>
</protein>
<evidence type="ECO:0000256" key="3">
    <source>
        <dbReference type="ARBA" id="ARBA00022448"/>
    </source>
</evidence>
<dbReference type="Gene3D" id="1.20.1730.10">
    <property type="entry name" value="Sodium/glucose cotransporter"/>
    <property type="match status" value="1"/>
</dbReference>
<evidence type="ECO:0000256" key="8">
    <source>
        <dbReference type="SAM" id="Phobius"/>
    </source>
</evidence>
<evidence type="ECO:0000256" key="6">
    <source>
        <dbReference type="ARBA" id="ARBA00023136"/>
    </source>
</evidence>
<dbReference type="PANTHER" id="PTHR46154">
    <property type="match status" value="1"/>
</dbReference>
<evidence type="ECO:0000256" key="2">
    <source>
        <dbReference type="ARBA" id="ARBA00006434"/>
    </source>
</evidence>
<dbReference type="AlphaFoldDB" id="A0AAD9MZD1"/>